<evidence type="ECO:0000313" key="1">
    <source>
        <dbReference type="EMBL" id="SVA77372.1"/>
    </source>
</evidence>
<dbReference type="SUPFAM" id="SSF52833">
    <property type="entry name" value="Thioredoxin-like"/>
    <property type="match status" value="1"/>
</dbReference>
<dbReference type="Gene3D" id="3.40.30.10">
    <property type="entry name" value="Glutaredoxin"/>
    <property type="match status" value="1"/>
</dbReference>
<feature type="non-terminal residue" evidence="1">
    <location>
        <position position="1"/>
    </location>
</feature>
<accession>A0A381YLA6</accession>
<reference evidence="1" key="1">
    <citation type="submission" date="2018-05" db="EMBL/GenBank/DDBJ databases">
        <authorList>
            <person name="Lanie J.A."/>
            <person name="Ng W.-L."/>
            <person name="Kazmierczak K.M."/>
            <person name="Andrzejewski T.M."/>
            <person name="Davidsen T.M."/>
            <person name="Wayne K.J."/>
            <person name="Tettelin H."/>
            <person name="Glass J.I."/>
            <person name="Rusch D."/>
            <person name="Podicherti R."/>
            <person name="Tsui H.-C.T."/>
            <person name="Winkler M.E."/>
        </authorList>
    </citation>
    <scope>NUCLEOTIDE SEQUENCE</scope>
</reference>
<protein>
    <recommendedName>
        <fullName evidence="2">Ferredoxin</fullName>
    </recommendedName>
</protein>
<dbReference type="CDD" id="cd02980">
    <property type="entry name" value="TRX_Fd_family"/>
    <property type="match status" value="1"/>
</dbReference>
<gene>
    <name evidence="1" type="ORF">METZ01_LOCUS130226</name>
</gene>
<organism evidence="1">
    <name type="scientific">marine metagenome</name>
    <dbReference type="NCBI Taxonomy" id="408172"/>
    <lineage>
        <taxon>unclassified sequences</taxon>
        <taxon>metagenomes</taxon>
        <taxon>ecological metagenomes</taxon>
    </lineage>
</organism>
<evidence type="ECO:0008006" key="2">
    <source>
        <dbReference type="Google" id="ProtNLM"/>
    </source>
</evidence>
<dbReference type="InterPro" id="IPR036249">
    <property type="entry name" value="Thioredoxin-like_sf"/>
</dbReference>
<name>A0A381YLA6_9ZZZZ</name>
<dbReference type="AlphaFoldDB" id="A0A381YLA6"/>
<dbReference type="EMBL" id="UINC01018422">
    <property type="protein sequence ID" value="SVA77372.1"/>
    <property type="molecule type" value="Genomic_DNA"/>
</dbReference>
<proteinExistence type="predicted"/>
<feature type="non-terminal residue" evidence="1">
    <location>
        <position position="50"/>
    </location>
</feature>
<sequence>MKFVQLINQHGLKGKIRANKSGCLDACEMGAVIVIYPNNIWYTRVSVDDV</sequence>